<dbReference type="GO" id="GO:0032259">
    <property type="term" value="P:methylation"/>
    <property type="evidence" value="ECO:0007669"/>
    <property type="project" value="UniProtKB-KW"/>
</dbReference>
<evidence type="ECO:0000313" key="2">
    <source>
        <dbReference type="EMBL" id="QGM97376.1"/>
    </source>
</evidence>
<evidence type="ECO:0000313" key="3">
    <source>
        <dbReference type="Proteomes" id="UP000422569"/>
    </source>
</evidence>
<reference evidence="2 3" key="1">
    <citation type="submission" date="2019-09" db="EMBL/GenBank/DDBJ databases">
        <title>Isolation and complete genome sequencing of Methylocystis species.</title>
        <authorList>
            <person name="Rumah B.L."/>
            <person name="Stead C.E."/>
            <person name="Stevens B.C."/>
            <person name="Minton N.P."/>
            <person name="Grosse-Honebrink A."/>
            <person name="Zhang Y."/>
        </authorList>
    </citation>
    <scope>NUCLEOTIDE SEQUENCE [LARGE SCALE GENOMIC DNA]</scope>
    <source>
        <strain evidence="2 3">BRCS2</strain>
    </source>
</reference>
<protein>
    <submittedName>
        <fullName evidence="2">Class I SAM-dependent methyltransferase</fullName>
    </submittedName>
</protein>
<dbReference type="Pfam" id="PF08241">
    <property type="entry name" value="Methyltransf_11"/>
    <property type="match status" value="1"/>
</dbReference>
<dbReference type="EMBL" id="CP044331">
    <property type="protein sequence ID" value="QGM97376.1"/>
    <property type="molecule type" value="Genomic_DNA"/>
</dbReference>
<dbReference type="Proteomes" id="UP000422569">
    <property type="component" value="Chromosome"/>
</dbReference>
<feature type="domain" description="Methyltransferase type 11" evidence="1">
    <location>
        <begin position="48"/>
        <end position="135"/>
    </location>
</feature>
<organism evidence="2 3">
    <name type="scientific">Methylocystis parvus</name>
    <dbReference type="NCBI Taxonomy" id="134"/>
    <lineage>
        <taxon>Bacteria</taxon>
        <taxon>Pseudomonadati</taxon>
        <taxon>Pseudomonadota</taxon>
        <taxon>Alphaproteobacteria</taxon>
        <taxon>Hyphomicrobiales</taxon>
        <taxon>Methylocystaceae</taxon>
        <taxon>Methylocystis</taxon>
    </lineage>
</organism>
<dbReference type="GO" id="GO:0008757">
    <property type="term" value="F:S-adenosylmethionine-dependent methyltransferase activity"/>
    <property type="evidence" value="ECO:0007669"/>
    <property type="project" value="InterPro"/>
</dbReference>
<dbReference type="InterPro" id="IPR029063">
    <property type="entry name" value="SAM-dependent_MTases_sf"/>
</dbReference>
<proteinExistence type="predicted"/>
<name>A0A6B8M4S1_9HYPH</name>
<evidence type="ECO:0000259" key="1">
    <source>
        <dbReference type="Pfam" id="PF08241"/>
    </source>
</evidence>
<keyword evidence="3" id="KW-1185">Reference proteome</keyword>
<dbReference type="SUPFAM" id="SSF53335">
    <property type="entry name" value="S-adenosyl-L-methionine-dependent methyltransferases"/>
    <property type="match status" value="1"/>
</dbReference>
<dbReference type="Gene3D" id="3.40.50.150">
    <property type="entry name" value="Vaccinia Virus protein VP39"/>
    <property type="match status" value="1"/>
</dbReference>
<dbReference type="InterPro" id="IPR013216">
    <property type="entry name" value="Methyltransf_11"/>
</dbReference>
<sequence length="262" mass="29191">MSRKTDQGGQTLVFGEDAAGYRAFRPQYPQALFEWLAAAAPAPALAWDCGTGSGQAALGLAAHFDRVVATDPDPRQLAAAPKRANIDYRVAAAEADPGFSGEVDLVACACSVHWFDLPRFYARAREALKPGGVIAVWTYDWPRTGSAPVDAVLERLKTDILGPFWGENARYYFSGYRELPFPFEEQNAPVFRSRIAESREELLRFLSTWSAVTKYRERHGRDPLEIIAEDLAMAWAKTEPERPVVVPLHMRCGKAPRDFRCV</sequence>
<dbReference type="AlphaFoldDB" id="A0A6B8M4S1"/>
<keyword evidence="2" id="KW-0808">Transferase</keyword>
<gene>
    <name evidence="2" type="ORF">F7D14_07740</name>
</gene>
<dbReference type="PANTHER" id="PTHR45180">
    <property type="entry name" value="OS01G0307686 PROTEIN"/>
    <property type="match status" value="1"/>
</dbReference>
<accession>A0A6B8M4S1</accession>
<keyword evidence="2" id="KW-0489">Methyltransferase</keyword>
<dbReference type="PANTHER" id="PTHR45180:SF1">
    <property type="entry name" value="OS01G0307686 PROTEIN"/>
    <property type="match status" value="1"/>
</dbReference>
<dbReference type="CDD" id="cd02440">
    <property type="entry name" value="AdoMet_MTases"/>
    <property type="match status" value="1"/>
</dbReference>
<dbReference type="RefSeq" id="WP_016921963.1">
    <property type="nucleotide sequence ID" value="NZ_CP044331.1"/>
</dbReference>
<dbReference type="KEGG" id="mpar:F7D14_07740"/>